<gene>
    <name evidence="1" type="ORF">L2E82_32293</name>
</gene>
<evidence type="ECO:0000313" key="1">
    <source>
        <dbReference type="EMBL" id="KAI3721287.1"/>
    </source>
</evidence>
<comment type="caution">
    <text evidence="1">The sequence shown here is derived from an EMBL/GenBank/DDBJ whole genome shotgun (WGS) entry which is preliminary data.</text>
</comment>
<sequence length="212" mass="23680">MTPLAHSNHGGTTPFTGNPNRLARTRSRGFSRNPPNSPPLAAFESSPSIATTIPISCKRRSMTESLMFSLLSCRCKERPSTTATVAPIRLPTILRLRVMLLANLFLLLPKVLRLFFVHGRINENESYYRYRGGSGNEMEDLWELFKMGLAPLEAFLKALIEFGFGMALTIIWKVDILETLTVMFPSAFCHREHETLIVSIPLSIPCKSPNAG</sequence>
<keyword evidence="2" id="KW-1185">Reference proteome</keyword>
<protein>
    <submittedName>
        <fullName evidence="1">Uncharacterized protein</fullName>
    </submittedName>
</protein>
<organism evidence="1 2">
    <name type="scientific">Cichorium intybus</name>
    <name type="common">Chicory</name>
    <dbReference type="NCBI Taxonomy" id="13427"/>
    <lineage>
        <taxon>Eukaryota</taxon>
        <taxon>Viridiplantae</taxon>
        <taxon>Streptophyta</taxon>
        <taxon>Embryophyta</taxon>
        <taxon>Tracheophyta</taxon>
        <taxon>Spermatophyta</taxon>
        <taxon>Magnoliopsida</taxon>
        <taxon>eudicotyledons</taxon>
        <taxon>Gunneridae</taxon>
        <taxon>Pentapetalae</taxon>
        <taxon>asterids</taxon>
        <taxon>campanulids</taxon>
        <taxon>Asterales</taxon>
        <taxon>Asteraceae</taxon>
        <taxon>Cichorioideae</taxon>
        <taxon>Cichorieae</taxon>
        <taxon>Cichoriinae</taxon>
        <taxon>Cichorium</taxon>
    </lineage>
</organism>
<reference evidence="2" key="1">
    <citation type="journal article" date="2022" name="Mol. Ecol. Resour.">
        <title>The genomes of chicory, endive, great burdock and yacon provide insights into Asteraceae palaeo-polyploidization history and plant inulin production.</title>
        <authorList>
            <person name="Fan W."/>
            <person name="Wang S."/>
            <person name="Wang H."/>
            <person name="Wang A."/>
            <person name="Jiang F."/>
            <person name="Liu H."/>
            <person name="Zhao H."/>
            <person name="Xu D."/>
            <person name="Zhang Y."/>
        </authorList>
    </citation>
    <scope>NUCLEOTIDE SEQUENCE [LARGE SCALE GENOMIC DNA]</scope>
    <source>
        <strain evidence="2">cv. Punajuju</strain>
    </source>
</reference>
<dbReference type="Proteomes" id="UP001055811">
    <property type="component" value="Linkage Group LG06"/>
</dbReference>
<evidence type="ECO:0000313" key="2">
    <source>
        <dbReference type="Proteomes" id="UP001055811"/>
    </source>
</evidence>
<name>A0ACB9BGU2_CICIN</name>
<reference evidence="1 2" key="2">
    <citation type="journal article" date="2022" name="Mol. Ecol. Resour.">
        <title>The genomes of chicory, endive, great burdock and yacon provide insights into Asteraceae paleo-polyploidization history and plant inulin production.</title>
        <authorList>
            <person name="Fan W."/>
            <person name="Wang S."/>
            <person name="Wang H."/>
            <person name="Wang A."/>
            <person name="Jiang F."/>
            <person name="Liu H."/>
            <person name="Zhao H."/>
            <person name="Xu D."/>
            <person name="Zhang Y."/>
        </authorList>
    </citation>
    <scope>NUCLEOTIDE SEQUENCE [LARGE SCALE GENOMIC DNA]</scope>
    <source>
        <strain evidence="2">cv. Punajuju</strain>
        <tissue evidence="1">Leaves</tissue>
    </source>
</reference>
<accession>A0ACB9BGU2</accession>
<dbReference type="EMBL" id="CM042014">
    <property type="protein sequence ID" value="KAI3721287.1"/>
    <property type="molecule type" value="Genomic_DNA"/>
</dbReference>
<proteinExistence type="predicted"/>